<dbReference type="Proteomes" id="UP000234857">
    <property type="component" value="Unassembled WGS sequence"/>
</dbReference>
<organism evidence="5 6">
    <name type="scientific">Muiribacterium halophilum</name>
    <dbReference type="NCBI Taxonomy" id="2053465"/>
    <lineage>
        <taxon>Bacteria</taxon>
        <taxon>Candidatus Muiribacteriota</taxon>
        <taxon>Candidatus Muiribacteriia</taxon>
        <taxon>Candidatus Muiribacteriales</taxon>
        <taxon>Candidatus Muiribacteriaceae</taxon>
        <taxon>Candidatus Muiribacterium</taxon>
    </lineage>
</organism>
<dbReference type="AlphaFoldDB" id="A0A2N5ZGC0"/>
<dbReference type="PROSITE" id="PS51257">
    <property type="entry name" value="PROKAR_LIPOPROTEIN"/>
    <property type="match status" value="1"/>
</dbReference>
<dbReference type="SMART" id="SM01027">
    <property type="entry name" value="Beta-Casp"/>
    <property type="match status" value="1"/>
</dbReference>
<dbReference type="PANTHER" id="PTHR11203:SF37">
    <property type="entry name" value="INTEGRATOR COMPLEX SUBUNIT 11"/>
    <property type="match status" value="1"/>
</dbReference>
<feature type="domain" description="Metallo-beta-lactamase" evidence="3">
    <location>
        <begin position="13"/>
        <end position="247"/>
    </location>
</feature>
<dbReference type="Pfam" id="PF10996">
    <property type="entry name" value="Beta-Casp"/>
    <property type="match status" value="1"/>
</dbReference>
<dbReference type="InterPro" id="IPR050698">
    <property type="entry name" value="MBL"/>
</dbReference>
<dbReference type="InterPro" id="IPR001279">
    <property type="entry name" value="Metallo-B-lactamas"/>
</dbReference>
<accession>A0A2N5ZGC0</accession>
<evidence type="ECO:0000313" key="6">
    <source>
        <dbReference type="Proteomes" id="UP000234857"/>
    </source>
</evidence>
<feature type="domain" description="Beta-Casp" evidence="4">
    <location>
        <begin position="252"/>
        <end position="374"/>
    </location>
</feature>
<dbReference type="Gene3D" id="3.40.50.10890">
    <property type="match status" value="1"/>
</dbReference>
<dbReference type="SUPFAM" id="SSF56281">
    <property type="entry name" value="Metallo-hydrolase/oxidoreductase"/>
    <property type="match status" value="1"/>
</dbReference>
<dbReference type="SMART" id="SM00849">
    <property type="entry name" value="Lactamase_B"/>
    <property type="match status" value="1"/>
</dbReference>
<dbReference type="Pfam" id="PF07521">
    <property type="entry name" value="RMMBL"/>
    <property type="match status" value="1"/>
</dbReference>
<evidence type="ECO:0000256" key="1">
    <source>
        <dbReference type="ARBA" id="ARBA00022801"/>
    </source>
</evidence>
<reference evidence="5 6" key="1">
    <citation type="submission" date="2017-11" db="EMBL/GenBank/DDBJ databases">
        <title>Genome-resolved metagenomics identifies genetic mobility, metabolic interactions, and unexpected diversity in perchlorate-reducing communities.</title>
        <authorList>
            <person name="Barnum T.P."/>
            <person name="Figueroa I.A."/>
            <person name="Carlstrom C.I."/>
            <person name="Lucas L.N."/>
            <person name="Engelbrektson A.L."/>
            <person name="Coates J.D."/>
        </authorList>
    </citation>
    <scope>NUCLEOTIDE SEQUENCE [LARGE SCALE GENOMIC DNA]</scope>
    <source>
        <strain evidence="5">BM706</strain>
    </source>
</reference>
<keyword evidence="1 5" id="KW-0378">Hydrolase</keyword>
<evidence type="ECO:0000313" key="5">
    <source>
        <dbReference type="EMBL" id="PLX17699.1"/>
    </source>
</evidence>
<gene>
    <name evidence="5" type="ORF">C0601_06620</name>
</gene>
<dbReference type="CDD" id="cd16295">
    <property type="entry name" value="TTHA0252-CPSF-like_MBL-fold"/>
    <property type="match status" value="1"/>
</dbReference>
<dbReference type="PANTHER" id="PTHR11203">
    <property type="entry name" value="CLEAVAGE AND POLYADENYLATION SPECIFICITY FACTOR FAMILY MEMBER"/>
    <property type="match status" value="1"/>
</dbReference>
<dbReference type="InterPro" id="IPR011108">
    <property type="entry name" value="RMMBL"/>
</dbReference>
<comment type="caution">
    <text evidence="5">The sequence shown here is derived from an EMBL/GenBank/DDBJ whole genome shotgun (WGS) entry which is preliminary data.</text>
</comment>
<evidence type="ECO:0000256" key="2">
    <source>
        <dbReference type="SAM" id="MobiDB-lite"/>
    </source>
</evidence>
<evidence type="ECO:0000259" key="4">
    <source>
        <dbReference type="SMART" id="SM01027"/>
    </source>
</evidence>
<dbReference type="Pfam" id="PF00753">
    <property type="entry name" value="Lactamase_B"/>
    <property type="match status" value="1"/>
</dbReference>
<protein>
    <submittedName>
        <fullName evidence="5">MBL fold hydrolase</fullName>
    </submittedName>
</protein>
<dbReference type="Gene3D" id="3.60.15.10">
    <property type="entry name" value="Ribonuclease Z/Hydroxyacylglutathione hydrolase-like"/>
    <property type="match status" value="1"/>
</dbReference>
<dbReference type="GO" id="GO:0016787">
    <property type="term" value="F:hydrolase activity"/>
    <property type="evidence" value="ECO:0007669"/>
    <property type="project" value="UniProtKB-KW"/>
</dbReference>
<sequence>MKIRFCGATGFVTGSCYLLDTGKTKVLVDCGMYQGSKEITRKNYQEFLFNPGEVDALFLTHAHIDHSGLIPKLVKAGFKGEIYGTEATLDLAEVMLADSAHIQELDTEHENKRRERKGEKPRKPLYEQKDVEEAIKLFKKIKYNTEVNFNEFRFFFRDAGHILGSAHIELFVNEGSGEKKIIFSGDIGQWDVPIINDPTLFEHADYVFIESTYGDRLHREKQPRDEILHDIIKETYEKGGKLLIPSFAIERTQEIIYAINKMIENGDFPPLKIYLDSPLAIKATEIFKKHKELYDEEARNDFPNPFNLKQLEYTSKTEESIALNNREESCIIIAGSGMCTAGRIRHHLKHGLWNPKNTVVFVGYHAEGTLGRIILEGAKKVKMMGTEVAVKADIKRIHSFSAHADYLELIKWAEGFKTRPEKFFIVHGEQKSSESLADKLNEKGFNTHIPKLGEEIEI</sequence>
<dbReference type="EMBL" id="PKTG01000083">
    <property type="protein sequence ID" value="PLX17699.1"/>
    <property type="molecule type" value="Genomic_DNA"/>
</dbReference>
<feature type="region of interest" description="Disordered" evidence="2">
    <location>
        <begin position="105"/>
        <end position="124"/>
    </location>
</feature>
<proteinExistence type="predicted"/>
<evidence type="ECO:0000259" key="3">
    <source>
        <dbReference type="SMART" id="SM00849"/>
    </source>
</evidence>
<dbReference type="GO" id="GO:0004521">
    <property type="term" value="F:RNA endonuclease activity"/>
    <property type="evidence" value="ECO:0007669"/>
    <property type="project" value="TreeGrafter"/>
</dbReference>
<dbReference type="InterPro" id="IPR022712">
    <property type="entry name" value="Beta_Casp"/>
</dbReference>
<name>A0A2N5ZGC0_MUIH1</name>
<dbReference type="InterPro" id="IPR036866">
    <property type="entry name" value="RibonucZ/Hydroxyglut_hydro"/>
</dbReference>